<dbReference type="OrthoDB" id="233246at2"/>
<reference evidence="3 4" key="1">
    <citation type="submission" date="2019-02" db="EMBL/GenBank/DDBJ databases">
        <title>Deep-cultivation of Planctomycetes and their phenomic and genomic characterization uncovers novel biology.</title>
        <authorList>
            <person name="Wiegand S."/>
            <person name="Jogler M."/>
            <person name="Boedeker C."/>
            <person name="Pinto D."/>
            <person name="Vollmers J."/>
            <person name="Rivas-Marin E."/>
            <person name="Kohn T."/>
            <person name="Peeters S.H."/>
            <person name="Heuer A."/>
            <person name="Rast P."/>
            <person name="Oberbeckmann S."/>
            <person name="Bunk B."/>
            <person name="Jeske O."/>
            <person name="Meyerdierks A."/>
            <person name="Storesund J.E."/>
            <person name="Kallscheuer N."/>
            <person name="Luecker S."/>
            <person name="Lage O.M."/>
            <person name="Pohl T."/>
            <person name="Merkel B.J."/>
            <person name="Hornburger P."/>
            <person name="Mueller R.-W."/>
            <person name="Bruemmer F."/>
            <person name="Labrenz M."/>
            <person name="Spormann A.M."/>
            <person name="Op den Camp H."/>
            <person name="Overmann J."/>
            <person name="Amann R."/>
            <person name="Jetten M.S.M."/>
            <person name="Mascher T."/>
            <person name="Medema M.H."/>
            <person name="Devos D.P."/>
            <person name="Kaster A.-K."/>
            <person name="Ovreas L."/>
            <person name="Rohde M."/>
            <person name="Galperin M.Y."/>
            <person name="Jogler C."/>
        </authorList>
    </citation>
    <scope>NUCLEOTIDE SEQUENCE [LARGE SCALE GENOMIC DNA]</scope>
    <source>
        <strain evidence="3 4">Pla175</strain>
    </source>
</reference>
<proteinExistence type="predicted"/>
<accession>A0A518DIA4</accession>
<evidence type="ECO:0008006" key="5">
    <source>
        <dbReference type="Google" id="ProtNLM"/>
    </source>
</evidence>
<feature type="chain" id="PRO_5022175439" description="DUF1598 domain-containing protein" evidence="2">
    <location>
        <begin position="20"/>
        <end position="524"/>
    </location>
</feature>
<dbReference type="Pfam" id="PF07643">
    <property type="entry name" value="DUF1598"/>
    <property type="match status" value="1"/>
</dbReference>
<dbReference type="InterPro" id="IPR011487">
    <property type="entry name" value="DUF1598"/>
</dbReference>
<protein>
    <recommendedName>
        <fullName evidence="5">DUF1598 domain-containing protein</fullName>
    </recommendedName>
</protein>
<feature type="region of interest" description="Disordered" evidence="1">
    <location>
        <begin position="109"/>
        <end position="139"/>
    </location>
</feature>
<evidence type="ECO:0000256" key="1">
    <source>
        <dbReference type="SAM" id="MobiDB-lite"/>
    </source>
</evidence>
<gene>
    <name evidence="3" type="ORF">Pla175_46310</name>
</gene>
<dbReference type="EMBL" id="CP036291">
    <property type="protein sequence ID" value="QDU91211.1"/>
    <property type="molecule type" value="Genomic_DNA"/>
</dbReference>
<dbReference type="AlphaFoldDB" id="A0A518DIA4"/>
<dbReference type="RefSeq" id="WP_145291110.1">
    <property type="nucleotide sequence ID" value="NZ_CP036291.1"/>
</dbReference>
<keyword evidence="4" id="KW-1185">Reference proteome</keyword>
<sequence length="524" mass="55009" precursor="true">MLRSSAVMFLGLGACLAAAQNNPLLGPGGLGPGFGQQGGGPAGQVGGLGVGGPAQGGAQNADFDSLIDLIITTVAPDTWNEAGGGPGDIRPFPIGGVWVDAGGVMRQRKPRPSKASLGLARQGARAAPRGTQDPRTPSGLRYVSLGRLEAEIARRTAAGEPLEEAMLTLAGLGRVRYAFAIPETHDIVLAGPAGDWRVDQAGRIVSTDSGAPVVRLDDLLTLLRAGRSAPGGAFGCSINPRAENLAATQALLGRSGAKPLAPGRRDAWLEELRGAVGEQDIEVFGIDPHSRVARVLVEADHHMKLVGMGLADGVLGVESYLDTIELDDNGAPPPMSVLRWWFTLCYTDIDASAEGDAYELAGPGARVLSENELLTARGERIHTGQSDELTQRFAHSFSQHFAPLCAKHPVYGELRAVFDLALVAAMVWDPAQGLAPRAQWDGGLLVDAQRLPLPRYAVPRTVESVVNHRQMDRRTFVAGVSGGVWVDAGGLLKEHAAVGAGYTELSARRPAAPAAAAQWWWDAP</sequence>
<name>A0A518DIA4_9BACT</name>
<evidence type="ECO:0000256" key="2">
    <source>
        <dbReference type="SAM" id="SignalP"/>
    </source>
</evidence>
<organism evidence="3 4">
    <name type="scientific">Pirellulimonas nuda</name>
    <dbReference type="NCBI Taxonomy" id="2528009"/>
    <lineage>
        <taxon>Bacteria</taxon>
        <taxon>Pseudomonadati</taxon>
        <taxon>Planctomycetota</taxon>
        <taxon>Planctomycetia</taxon>
        <taxon>Pirellulales</taxon>
        <taxon>Lacipirellulaceae</taxon>
        <taxon>Pirellulimonas</taxon>
    </lineage>
</organism>
<dbReference type="Proteomes" id="UP000317429">
    <property type="component" value="Chromosome"/>
</dbReference>
<dbReference type="PROSITE" id="PS51257">
    <property type="entry name" value="PROKAR_LIPOPROTEIN"/>
    <property type="match status" value="1"/>
</dbReference>
<evidence type="ECO:0000313" key="4">
    <source>
        <dbReference type="Proteomes" id="UP000317429"/>
    </source>
</evidence>
<evidence type="ECO:0000313" key="3">
    <source>
        <dbReference type="EMBL" id="QDU91211.1"/>
    </source>
</evidence>
<feature type="region of interest" description="Disordered" evidence="1">
    <location>
        <begin position="30"/>
        <end position="53"/>
    </location>
</feature>
<feature type="signal peptide" evidence="2">
    <location>
        <begin position="1"/>
        <end position="19"/>
    </location>
</feature>
<keyword evidence="2" id="KW-0732">Signal</keyword>
<dbReference type="KEGG" id="pnd:Pla175_46310"/>